<feature type="region of interest" description="Disordered" evidence="1">
    <location>
        <begin position="1168"/>
        <end position="1244"/>
    </location>
</feature>
<comment type="caution">
    <text evidence="2">The sequence shown here is derived from an EMBL/GenBank/DDBJ whole genome shotgun (WGS) entry which is preliminary data.</text>
</comment>
<feature type="compositionally biased region" description="Basic and acidic residues" evidence="1">
    <location>
        <begin position="1172"/>
        <end position="1191"/>
    </location>
</feature>
<organism evidence="2 3">
    <name type="scientific">Hondaea fermentalgiana</name>
    <dbReference type="NCBI Taxonomy" id="2315210"/>
    <lineage>
        <taxon>Eukaryota</taxon>
        <taxon>Sar</taxon>
        <taxon>Stramenopiles</taxon>
        <taxon>Bigyra</taxon>
        <taxon>Labyrinthulomycetes</taxon>
        <taxon>Thraustochytrida</taxon>
        <taxon>Thraustochytriidae</taxon>
        <taxon>Hondaea</taxon>
    </lineage>
</organism>
<feature type="compositionally biased region" description="Basic and acidic residues" evidence="1">
    <location>
        <begin position="1220"/>
        <end position="1229"/>
    </location>
</feature>
<dbReference type="AlphaFoldDB" id="A0A2R5GSQ3"/>
<reference evidence="2 3" key="1">
    <citation type="submission" date="2017-12" db="EMBL/GenBank/DDBJ databases">
        <title>Sequencing, de novo assembly and annotation of complete genome of a new Thraustochytrid species, strain FCC1311.</title>
        <authorList>
            <person name="Sedici K."/>
            <person name="Godart F."/>
            <person name="Aiese Cigliano R."/>
            <person name="Sanseverino W."/>
            <person name="Barakat M."/>
            <person name="Ortet P."/>
            <person name="Marechal E."/>
            <person name="Cagnac O."/>
            <person name="Amato A."/>
        </authorList>
    </citation>
    <scope>NUCLEOTIDE SEQUENCE [LARGE SCALE GENOMIC DNA]</scope>
</reference>
<dbReference type="Gene3D" id="3.40.395.10">
    <property type="entry name" value="Adenoviral Proteinase, Chain A"/>
    <property type="match status" value="1"/>
</dbReference>
<gene>
    <name evidence="2" type="ORF">FCC1311_101292</name>
</gene>
<keyword evidence="3" id="KW-1185">Reference proteome</keyword>
<protein>
    <submittedName>
        <fullName evidence="2">Uncharacterized protein</fullName>
    </submittedName>
</protein>
<dbReference type="EMBL" id="BEYU01000173">
    <property type="protein sequence ID" value="GBG33906.1"/>
    <property type="molecule type" value="Genomic_DNA"/>
</dbReference>
<evidence type="ECO:0000313" key="2">
    <source>
        <dbReference type="EMBL" id="GBG33906.1"/>
    </source>
</evidence>
<feature type="region of interest" description="Disordered" evidence="1">
    <location>
        <begin position="456"/>
        <end position="491"/>
    </location>
</feature>
<evidence type="ECO:0000256" key="1">
    <source>
        <dbReference type="SAM" id="MobiDB-lite"/>
    </source>
</evidence>
<dbReference type="InParanoid" id="A0A2R5GSQ3"/>
<accession>A0A2R5GSQ3</accession>
<sequence>MWTGPMCSITRTPLLTVAPSDPHGENITREFQNTLDEVSIDIGHGQNALAGIEQVRGNAILLTKLFQSAILAQCVQNRAICTDCKVPLSWNTEAPSRKGDAAAADDDGRKGGLGDVRVALRKLQRLEEASRGGGGQEGVSDAQVRKDARDRLEVASMELWTSQRVEVLQAARSVSAALNVLRIAIDCGALRSESANEVLRLRKKLLEIYMLHRKSLDVENTSAKALVRHKTMCDLATLCVTRMVEAMSPESVDVDLLRDLELLARENVAVGSQSYRLAVRAIHLTDFIIGELGNMYANAGEVPEEDKQSLTPCLRYALKILFRPRKKEILRCSEISLLKGQWLTIPWSEEGKLLYDKSFRSEIEGRLTDMPQRIQVALNGKNGSLESPVPEASVIETELQQLGWEPVPNEHDVWRKQAATSDRIGLDVVRGRAALHALWLRCSAHAMSSVNVKSEPSLESNDTAKALAGNPKGNGKMATVADSGHNTPPPPFPPLHRQGSTNSIALTQASQISRWGSSVDAVTCRPESVLVLGAACMAYVGYPDHDTSAEAREQCINFNNAVPGLVKACKEPEAALPAVRALLVSFLEQHLSAGALDCRPGLCKKVVHNVAYLMSLFTAICRASDQGDFKVKCFGLWTQLVAGLKPGLLDDLDVWDLVTAPIFRASNAIAFFKDRATNQVWMATFLFRACDLAESVEQPRVRRSARRDRIIALKDMDIGNPVDVTEVHRSSSMVQRVWETRLELCVHTFVWAKGLDLGTSKYIICEEMVKTYPREGFAAIKRDKQLIKVLGGLTEVLHVLRSLEPDCDASWLWKVVRTWYPGASVLARSLQDSLELLALCLPPSKHARSFNMLVRAADKDNALVKQIVQSHELLLSVLSHHGFEHPDFSPKHVIAILRELALPIRSKRAEIQTLAMQQRNFYAGLTLLFATHGETLHEVILLTQRTSRASAILAAQRNGADDESPYIDLAACASQDSLVSEPGATRGKALFSYPDACQRVTIGEDELVRVSKPEEHFTDAIVQFYFQWCMLEKYPSHRAAIERGIFCFDALFFSKMLDSYASTGLDSVYKVVGNWYASLGATIFEKDIWAIPVVHEEHCTYEILDADWTLLGKAQMRMQSKEAVDLFLDESDDDDDDAGMHEKDKAATLVNEEDENNDEHGILNVLDDISEESDHQMDAKKDTVKETEEKLPAIPTLMAGVNEAEVNKAEVASKARKRGLMHEDPRDAQEPDGNAALRPRIPEA</sequence>
<proteinExistence type="predicted"/>
<dbReference type="Proteomes" id="UP000241890">
    <property type="component" value="Unassembled WGS sequence"/>
</dbReference>
<evidence type="ECO:0000313" key="3">
    <source>
        <dbReference type="Proteomes" id="UP000241890"/>
    </source>
</evidence>
<name>A0A2R5GSQ3_9STRA</name>